<dbReference type="GO" id="GO:0048477">
    <property type="term" value="P:oogenesis"/>
    <property type="evidence" value="ECO:0007669"/>
    <property type="project" value="UniProtKB-KW"/>
</dbReference>
<dbReference type="CDD" id="cd00054">
    <property type="entry name" value="EGF_CA"/>
    <property type="match status" value="1"/>
</dbReference>
<reference evidence="18 19" key="1">
    <citation type="submission" date="2024-05" db="EMBL/GenBank/DDBJ databases">
        <title>Genetic variation in Jamaican populations of the coffee berry borer (Hypothenemus hampei).</title>
        <authorList>
            <person name="Errbii M."/>
            <person name="Myrie A."/>
        </authorList>
    </citation>
    <scope>NUCLEOTIDE SEQUENCE [LARGE SCALE GENOMIC DNA]</scope>
    <source>
        <strain evidence="18">JA-Hopewell-2020-01-JO</strain>
        <tissue evidence="18">Whole body</tissue>
    </source>
</reference>
<dbReference type="InterPro" id="IPR000742">
    <property type="entry name" value="EGF"/>
</dbReference>
<dbReference type="Gene3D" id="2.120.10.30">
    <property type="entry name" value="TolB, C-terminal domain"/>
    <property type="match status" value="1"/>
</dbReference>
<evidence type="ECO:0000313" key="18">
    <source>
        <dbReference type="EMBL" id="KAL1518085.1"/>
    </source>
</evidence>
<keyword evidence="6" id="KW-0221">Differentiation</keyword>
<feature type="domain" description="EGF-like" evidence="17">
    <location>
        <begin position="403"/>
        <end position="440"/>
    </location>
</feature>
<evidence type="ECO:0000256" key="5">
    <source>
        <dbReference type="ARBA" id="ARBA00022737"/>
    </source>
</evidence>
<dbReference type="PROSITE" id="PS51120">
    <property type="entry name" value="LDLRB"/>
    <property type="match status" value="2"/>
</dbReference>
<evidence type="ECO:0000313" key="19">
    <source>
        <dbReference type="Proteomes" id="UP001566132"/>
    </source>
</evidence>
<dbReference type="Pfam" id="PF00058">
    <property type="entry name" value="Ldl_recept_b"/>
    <property type="match status" value="1"/>
</dbReference>
<feature type="disulfide bond" evidence="14">
    <location>
        <begin position="411"/>
        <end position="428"/>
    </location>
</feature>
<dbReference type="PANTHER" id="PTHR46513:SF42">
    <property type="entry name" value="PROTEIN CUEBALL"/>
    <property type="match status" value="1"/>
</dbReference>
<feature type="repeat" description="LDL-receptor class B" evidence="15">
    <location>
        <begin position="172"/>
        <end position="216"/>
    </location>
</feature>
<accession>A0ABD1FFM8</accession>
<comment type="caution">
    <text evidence="18">The sequence shown here is derived from an EMBL/GenBank/DDBJ whole genome shotgun (WGS) entry which is preliminary data.</text>
</comment>
<proteinExistence type="inferred from homology"/>
<dbReference type="InterPro" id="IPR000033">
    <property type="entry name" value="LDLR_classB_rpt"/>
</dbReference>
<dbReference type="GO" id="GO:0005886">
    <property type="term" value="C:plasma membrane"/>
    <property type="evidence" value="ECO:0007669"/>
    <property type="project" value="UniProtKB-SubCell"/>
</dbReference>
<evidence type="ECO:0000259" key="17">
    <source>
        <dbReference type="PROSITE" id="PS50026"/>
    </source>
</evidence>
<keyword evidence="19" id="KW-1185">Reference proteome</keyword>
<keyword evidence="10 14" id="KW-1015">Disulfide bond</keyword>
<feature type="transmembrane region" description="Helical" evidence="16">
    <location>
        <begin position="12"/>
        <end position="30"/>
    </location>
</feature>
<organism evidence="18 19">
    <name type="scientific">Hypothenemus hampei</name>
    <name type="common">Coffee berry borer</name>
    <dbReference type="NCBI Taxonomy" id="57062"/>
    <lineage>
        <taxon>Eukaryota</taxon>
        <taxon>Metazoa</taxon>
        <taxon>Ecdysozoa</taxon>
        <taxon>Arthropoda</taxon>
        <taxon>Hexapoda</taxon>
        <taxon>Insecta</taxon>
        <taxon>Pterygota</taxon>
        <taxon>Neoptera</taxon>
        <taxon>Endopterygota</taxon>
        <taxon>Coleoptera</taxon>
        <taxon>Polyphaga</taxon>
        <taxon>Cucujiformia</taxon>
        <taxon>Curculionidae</taxon>
        <taxon>Scolytinae</taxon>
        <taxon>Hypothenemus</taxon>
    </lineage>
</organism>
<feature type="disulfide bond" evidence="14">
    <location>
        <begin position="407"/>
        <end position="417"/>
    </location>
</feature>
<dbReference type="InterPro" id="IPR011042">
    <property type="entry name" value="6-blade_b-propeller_TolB-like"/>
</dbReference>
<evidence type="ECO:0000256" key="11">
    <source>
        <dbReference type="ARBA" id="ARBA00023180"/>
    </source>
</evidence>
<dbReference type="AlphaFoldDB" id="A0ABD1FFM8"/>
<evidence type="ECO:0000256" key="9">
    <source>
        <dbReference type="ARBA" id="ARBA00023136"/>
    </source>
</evidence>
<dbReference type="Proteomes" id="UP001566132">
    <property type="component" value="Unassembled WGS sequence"/>
</dbReference>
<evidence type="ECO:0000256" key="3">
    <source>
        <dbReference type="ARBA" id="ARBA00022536"/>
    </source>
</evidence>
<protein>
    <recommendedName>
        <fullName evidence="13">Protein cueball</fullName>
    </recommendedName>
</protein>
<comment type="subcellular location">
    <subcellularLocation>
        <location evidence="1">Cell membrane</location>
        <topology evidence="1">Single-pass type I membrane protein</topology>
    </subcellularLocation>
</comment>
<keyword evidence="11" id="KW-0325">Glycoprotein</keyword>
<dbReference type="InterPro" id="IPR050778">
    <property type="entry name" value="Cueball_EGF_LRP_Nidogen"/>
</dbReference>
<name>A0ABD1FFM8_HYPHA</name>
<keyword evidence="4" id="KW-0732">Signal</keyword>
<keyword evidence="9 16" id="KW-0472">Membrane</keyword>
<evidence type="ECO:0000256" key="1">
    <source>
        <dbReference type="ARBA" id="ARBA00004251"/>
    </source>
</evidence>
<dbReference type="SUPFAM" id="SSF63825">
    <property type="entry name" value="YWTD domain"/>
    <property type="match status" value="1"/>
</dbReference>
<sequence>MVLEIWGKNQKNLSGFCLWTIVVLMTIVGHNCDKTSLDWEIAVVAWDQIELLQSNGALIGSTVKQFRSLKGLAFDNVRRQFLVSDTDQSNSNDTIYAVHLTKETEITPIITDLPDDIQSLALDPIEDVLYWTNLVNMTINYAYLNDTTYEPRVLFQFDDAKPRDIAIDVCRRYIYWTNREIPRPTIERAFLNGSNREVLIDSDLSQPSGITIDHKTHRIYWADKREGIDFRIDSADLDGNKREIVYEGVHINPYGIAVDESSIYWTDINNNALWRILKMNSVDTAPEKIRQFQERPWGIVANNIDIRNYPDCKELELLIEEYEKNNGAIEEDLISIEPVKENPFCLNGGELKGSFCACKRGFTGQYCEKERCHNFCLHGTCHLSPTGYAQCICPLGFAGSRCEKDKCSTYCLNGGTCQHIKGQLEPVCTCPGGIAGKRCQRQADFHGLCDMYCSESVSRNSYLVSKDRKWLCSCENGVFSVSKNNQTLQTLYAESSPFYDKSFVEKLTMGGDYSIMVIALISLVLLNVALIIYHCRTRPKRPIIKKRVIVNRNVTPLTYRPQPTTEQCEITIENCCNMNVCETPCFEPSSFRNKNKEDKKVLLAAMEENGEETS</sequence>
<evidence type="ECO:0000256" key="15">
    <source>
        <dbReference type="PROSITE-ProRule" id="PRU00461"/>
    </source>
</evidence>
<feature type="repeat" description="LDL-receptor class B" evidence="15">
    <location>
        <begin position="217"/>
        <end position="262"/>
    </location>
</feature>
<keyword evidence="8" id="KW-0896">Oogenesis</keyword>
<evidence type="ECO:0000256" key="2">
    <source>
        <dbReference type="ARBA" id="ARBA00022475"/>
    </source>
</evidence>
<gene>
    <name evidence="18" type="ORF">ABEB36_001763</name>
</gene>
<feature type="disulfide bond" evidence="14">
    <location>
        <begin position="430"/>
        <end position="439"/>
    </location>
</feature>
<evidence type="ECO:0000256" key="14">
    <source>
        <dbReference type="PROSITE-ProRule" id="PRU00076"/>
    </source>
</evidence>
<dbReference type="PROSITE" id="PS00022">
    <property type="entry name" value="EGF_1"/>
    <property type="match status" value="1"/>
</dbReference>
<keyword evidence="2" id="KW-1003">Cell membrane</keyword>
<dbReference type="SUPFAM" id="SSF57196">
    <property type="entry name" value="EGF/Laminin"/>
    <property type="match status" value="2"/>
</dbReference>
<dbReference type="PROSITE" id="PS50026">
    <property type="entry name" value="EGF_3"/>
    <property type="match status" value="1"/>
</dbReference>
<dbReference type="SMART" id="SM00181">
    <property type="entry name" value="EGF"/>
    <property type="match status" value="3"/>
</dbReference>
<dbReference type="SMART" id="SM00135">
    <property type="entry name" value="LY"/>
    <property type="match status" value="4"/>
</dbReference>
<keyword evidence="16" id="KW-0812">Transmembrane</keyword>
<keyword evidence="16" id="KW-1133">Transmembrane helix</keyword>
<evidence type="ECO:0000256" key="12">
    <source>
        <dbReference type="ARBA" id="ARBA00038070"/>
    </source>
</evidence>
<keyword evidence="5" id="KW-0677">Repeat</keyword>
<evidence type="ECO:0000256" key="7">
    <source>
        <dbReference type="ARBA" id="ARBA00022871"/>
    </source>
</evidence>
<evidence type="ECO:0000256" key="13">
    <source>
        <dbReference type="ARBA" id="ARBA00040020"/>
    </source>
</evidence>
<evidence type="ECO:0000256" key="16">
    <source>
        <dbReference type="SAM" id="Phobius"/>
    </source>
</evidence>
<evidence type="ECO:0000256" key="6">
    <source>
        <dbReference type="ARBA" id="ARBA00022782"/>
    </source>
</evidence>
<dbReference type="EMBL" id="JBDJPC010000001">
    <property type="protein sequence ID" value="KAL1518085.1"/>
    <property type="molecule type" value="Genomic_DNA"/>
</dbReference>
<evidence type="ECO:0000256" key="4">
    <source>
        <dbReference type="ARBA" id="ARBA00022729"/>
    </source>
</evidence>
<evidence type="ECO:0000256" key="8">
    <source>
        <dbReference type="ARBA" id="ARBA00022943"/>
    </source>
</evidence>
<dbReference type="GO" id="GO:0007283">
    <property type="term" value="P:spermatogenesis"/>
    <property type="evidence" value="ECO:0007669"/>
    <property type="project" value="UniProtKB-KW"/>
</dbReference>
<feature type="transmembrane region" description="Helical" evidence="16">
    <location>
        <begin position="513"/>
        <end position="535"/>
    </location>
</feature>
<evidence type="ECO:0000256" key="10">
    <source>
        <dbReference type="ARBA" id="ARBA00023157"/>
    </source>
</evidence>
<dbReference type="Gene3D" id="2.10.25.10">
    <property type="entry name" value="Laminin"/>
    <property type="match status" value="2"/>
</dbReference>
<dbReference type="PANTHER" id="PTHR46513">
    <property type="entry name" value="VITELLOGENIN RECEPTOR-LIKE PROTEIN-RELATED-RELATED"/>
    <property type="match status" value="1"/>
</dbReference>
<comment type="similarity">
    <text evidence="12">Belongs to the cueball family.</text>
</comment>
<keyword evidence="3 14" id="KW-0245">EGF-like domain</keyword>
<keyword evidence="7" id="KW-0744">Spermatogenesis</keyword>